<feature type="compositionally biased region" description="Basic and acidic residues" evidence="5">
    <location>
        <begin position="615"/>
        <end position="638"/>
    </location>
</feature>
<feature type="region of interest" description="Disordered" evidence="5">
    <location>
        <begin position="561"/>
        <end position="709"/>
    </location>
</feature>
<dbReference type="CDD" id="cd12455">
    <property type="entry name" value="RRM_like_Smg4_UPF3"/>
    <property type="match status" value="1"/>
</dbReference>
<feature type="compositionally biased region" description="Basic and acidic residues" evidence="5">
    <location>
        <begin position="309"/>
        <end position="447"/>
    </location>
</feature>
<evidence type="ECO:0000313" key="8">
    <source>
        <dbReference type="Proteomes" id="UP000639338"/>
    </source>
</evidence>
<evidence type="ECO:0000256" key="5">
    <source>
        <dbReference type="SAM" id="MobiDB-lite"/>
    </source>
</evidence>
<keyword evidence="4" id="KW-0539">Nucleus</keyword>
<dbReference type="InterPro" id="IPR039722">
    <property type="entry name" value="Upf3"/>
</dbReference>
<dbReference type="GO" id="GO:0045727">
    <property type="term" value="P:positive regulation of translation"/>
    <property type="evidence" value="ECO:0007669"/>
    <property type="project" value="TreeGrafter"/>
</dbReference>
<dbReference type="Proteomes" id="UP000639338">
    <property type="component" value="Unassembled WGS sequence"/>
</dbReference>
<dbReference type="GO" id="GO:0000184">
    <property type="term" value="P:nuclear-transcribed mRNA catabolic process, nonsense-mediated decay"/>
    <property type="evidence" value="ECO:0007669"/>
    <property type="project" value="UniProtKB-KW"/>
</dbReference>
<dbReference type="OrthoDB" id="18087at2759"/>
<feature type="compositionally biased region" description="Low complexity" evidence="5">
    <location>
        <begin position="11"/>
        <end position="21"/>
    </location>
</feature>
<comment type="caution">
    <text evidence="7">The sequence shown here is derived from an EMBL/GenBank/DDBJ whole genome shotgun (WGS) entry which is preliminary data.</text>
</comment>
<feature type="compositionally biased region" description="Basic and acidic residues" evidence="5">
    <location>
        <begin position="652"/>
        <end position="666"/>
    </location>
</feature>
<dbReference type="PANTHER" id="PTHR13112">
    <property type="entry name" value="UPF3 REGULATOR OF NONSENSE TRANSCRIPTS-LIKE PROTEIN"/>
    <property type="match status" value="1"/>
</dbReference>
<comment type="similarity">
    <text evidence="2">Belongs to the RENT3 family.</text>
</comment>
<organism evidence="7 8">
    <name type="scientific">Aphidius gifuensis</name>
    <name type="common">Parasitoid wasp</name>
    <dbReference type="NCBI Taxonomy" id="684658"/>
    <lineage>
        <taxon>Eukaryota</taxon>
        <taxon>Metazoa</taxon>
        <taxon>Ecdysozoa</taxon>
        <taxon>Arthropoda</taxon>
        <taxon>Hexapoda</taxon>
        <taxon>Insecta</taxon>
        <taxon>Pterygota</taxon>
        <taxon>Neoptera</taxon>
        <taxon>Endopterygota</taxon>
        <taxon>Hymenoptera</taxon>
        <taxon>Apocrita</taxon>
        <taxon>Ichneumonoidea</taxon>
        <taxon>Braconidae</taxon>
        <taxon>Aphidiinae</taxon>
        <taxon>Aphidius</taxon>
    </lineage>
</organism>
<protein>
    <recommendedName>
        <fullName evidence="6">UPF3 domain-containing protein</fullName>
    </recommendedName>
</protein>
<dbReference type="SUPFAM" id="SSF54928">
    <property type="entry name" value="RNA-binding domain, RBD"/>
    <property type="match status" value="1"/>
</dbReference>
<feature type="domain" description="UPF3" evidence="6">
    <location>
        <begin position="154"/>
        <end position="314"/>
    </location>
</feature>
<dbReference type="EMBL" id="JACMRX010000001">
    <property type="protein sequence ID" value="KAF7996540.1"/>
    <property type="molecule type" value="Genomic_DNA"/>
</dbReference>
<dbReference type="InterPro" id="IPR012677">
    <property type="entry name" value="Nucleotide-bd_a/b_plait_sf"/>
</dbReference>
<accession>A0A834XZI5</accession>
<evidence type="ECO:0000259" key="6">
    <source>
        <dbReference type="Pfam" id="PF03467"/>
    </source>
</evidence>
<feature type="compositionally biased region" description="Low complexity" evidence="5">
    <location>
        <begin position="675"/>
        <end position="687"/>
    </location>
</feature>
<dbReference type="Gene3D" id="3.30.70.330">
    <property type="match status" value="1"/>
</dbReference>
<comment type="subcellular location">
    <subcellularLocation>
        <location evidence="1">Nucleus</location>
    </subcellularLocation>
</comment>
<dbReference type="AlphaFoldDB" id="A0A834XZI5"/>
<dbReference type="InterPro" id="IPR005120">
    <property type="entry name" value="UPF3_dom"/>
</dbReference>
<keyword evidence="8" id="KW-1185">Reference proteome</keyword>
<dbReference type="GO" id="GO:0005730">
    <property type="term" value="C:nucleolus"/>
    <property type="evidence" value="ECO:0007669"/>
    <property type="project" value="TreeGrafter"/>
</dbReference>
<dbReference type="GO" id="GO:0005737">
    <property type="term" value="C:cytoplasm"/>
    <property type="evidence" value="ECO:0007669"/>
    <property type="project" value="TreeGrafter"/>
</dbReference>
<evidence type="ECO:0000256" key="3">
    <source>
        <dbReference type="ARBA" id="ARBA00023161"/>
    </source>
</evidence>
<dbReference type="InterPro" id="IPR035979">
    <property type="entry name" value="RBD_domain_sf"/>
</dbReference>
<dbReference type="PANTHER" id="PTHR13112:SF0">
    <property type="entry name" value="FI21285P1"/>
    <property type="match status" value="1"/>
</dbReference>
<name>A0A834XZI5_APHGI</name>
<feature type="region of interest" description="Disordered" evidence="5">
    <location>
        <begin position="1"/>
        <end position="30"/>
    </location>
</feature>
<evidence type="ECO:0000313" key="7">
    <source>
        <dbReference type="EMBL" id="KAF7996540.1"/>
    </source>
</evidence>
<proteinExistence type="inferred from homology"/>
<keyword evidence="3" id="KW-0866">Nonsense-mediated mRNA decay</keyword>
<gene>
    <name evidence="7" type="ORF">HCN44_002172</name>
</gene>
<evidence type="ECO:0000256" key="4">
    <source>
        <dbReference type="ARBA" id="ARBA00023242"/>
    </source>
</evidence>
<dbReference type="GO" id="GO:0003729">
    <property type="term" value="F:mRNA binding"/>
    <property type="evidence" value="ECO:0007669"/>
    <property type="project" value="TreeGrafter"/>
</dbReference>
<evidence type="ECO:0000256" key="2">
    <source>
        <dbReference type="ARBA" id="ARBA00005991"/>
    </source>
</evidence>
<evidence type="ECO:0000256" key="1">
    <source>
        <dbReference type="ARBA" id="ARBA00004123"/>
    </source>
</evidence>
<dbReference type="FunFam" id="3.30.70.330:FF:000717">
    <property type="entry name" value="regulator of nonsense transcripts 3B"/>
    <property type="match status" value="1"/>
</dbReference>
<reference evidence="7 8" key="1">
    <citation type="submission" date="2020-08" db="EMBL/GenBank/DDBJ databases">
        <title>Aphidius gifuensis genome sequencing and assembly.</title>
        <authorList>
            <person name="Du Z."/>
        </authorList>
    </citation>
    <scope>NUCLEOTIDE SEQUENCE [LARGE SCALE GENOMIC DNA]</scope>
    <source>
        <strain evidence="7">YNYX2018</strain>
        <tissue evidence="7">Adults</tissue>
    </source>
</reference>
<feature type="region of interest" description="Disordered" evidence="5">
    <location>
        <begin position="305"/>
        <end position="447"/>
    </location>
</feature>
<feature type="compositionally biased region" description="Polar residues" evidence="5">
    <location>
        <begin position="693"/>
        <end position="702"/>
    </location>
</feature>
<dbReference type="Pfam" id="PF03467">
    <property type="entry name" value="Smg4_UPF3"/>
    <property type="match status" value="1"/>
</dbReference>
<sequence>MGHTIEKSSDSSDASSDTGSSENVIDQQVPMDRGPIACAHVPSVRTYGTLRSGNGQFANMRREGRLFTSSRNLKRWSRKIGDKTSGEYGNMCRGGRMFAPTKLWKRWYRKIKEIQQPDSSCSNIANNSLSASTDSQNFESKTKVDSKKEKCKPMTKVVIRRLPPSMTQAQFVEQISPLPDNDYLYFVKADMSLGQHAFSRAYINFIDQQQIFDFREKFDNYVFVDAKGTEYPAVVEFAPFQRLPKKRIGKKKEMKCGNIEAEPYYISFIESLKNQETDAAIAQPKTEYSFQPFENAQKKVTSTPLLEFLKQRKQDKQRVRDEKREERKRRDLEKRKAKDEPTISKVLKNPDVERELGRENKENKEEKEKIIPVKDLTKNRKKDEVKIREKPLVIRERETKVPSKNYRDEKKYQERDVKNQKKYEEKKIYNRKDDNKDYLQKDDKKNHEIVNKLTKDDVKDKKIEEKKGKSYEKMRKEKRKIAENKKQIIDNQKDLSKKDDYEHKKIEIIKRDVEIIHKQIEKINDNSIEVKKDIKKKKFKETEKCDEQIDEIPMQIDLDENVKSTKTNKRDNKKIKRRSSLESGGDVIDNDNVHLRRHKSLDGDDDDDNLQKNQDYCKNKNKKESKTERRIRNKDRPAMEIYRPGMGRFSKQRLEREKPTSDERSYSSESPTPGAKSSMKSAVSSSSIDTKIIESTSATLKRSTSRDGP</sequence>
<feature type="compositionally biased region" description="Basic and acidic residues" evidence="5">
    <location>
        <begin position="1"/>
        <end position="10"/>
    </location>
</feature>